<protein>
    <recommendedName>
        <fullName evidence="2">FHA domain-containing protein</fullName>
    </recommendedName>
</protein>
<dbReference type="SMART" id="SM00240">
    <property type="entry name" value="FHA"/>
    <property type="match status" value="1"/>
</dbReference>
<dbReference type="Gene3D" id="2.60.200.20">
    <property type="match status" value="1"/>
</dbReference>
<comment type="caution">
    <text evidence="3">The sequence shown here is derived from an EMBL/GenBank/DDBJ whole genome shotgun (WGS) entry which is preliminary data.</text>
</comment>
<dbReference type="GO" id="GO:0031011">
    <property type="term" value="C:Ino80 complex"/>
    <property type="evidence" value="ECO:0007669"/>
    <property type="project" value="InterPro"/>
</dbReference>
<dbReference type="InterPro" id="IPR037912">
    <property type="entry name" value="MCRS1"/>
</dbReference>
<dbReference type="EMBL" id="JAINDJ010000007">
    <property type="protein sequence ID" value="KAG9441771.1"/>
    <property type="molecule type" value="Genomic_DNA"/>
</dbReference>
<dbReference type="InterPro" id="IPR000253">
    <property type="entry name" value="FHA_dom"/>
</dbReference>
<evidence type="ECO:0000313" key="4">
    <source>
        <dbReference type="Proteomes" id="UP000825729"/>
    </source>
</evidence>
<feature type="region of interest" description="Disordered" evidence="1">
    <location>
        <begin position="76"/>
        <end position="101"/>
    </location>
</feature>
<evidence type="ECO:0000256" key="1">
    <source>
        <dbReference type="SAM" id="MobiDB-lite"/>
    </source>
</evidence>
<dbReference type="CDD" id="cd22687">
    <property type="entry name" value="FHA_MCRS1"/>
    <property type="match status" value="1"/>
</dbReference>
<dbReference type="PANTHER" id="PTHR13233">
    <property type="entry name" value="MICROSPHERULE PROTEIN 1"/>
    <property type="match status" value="1"/>
</dbReference>
<feature type="compositionally biased region" description="Basic and acidic residues" evidence="1">
    <location>
        <begin position="88"/>
        <end position="101"/>
    </location>
</feature>
<keyword evidence="4" id="KW-1185">Reference proteome</keyword>
<organism evidence="3 4">
    <name type="scientific">Aristolochia fimbriata</name>
    <name type="common">White veined hardy Dutchman's pipe vine</name>
    <dbReference type="NCBI Taxonomy" id="158543"/>
    <lineage>
        <taxon>Eukaryota</taxon>
        <taxon>Viridiplantae</taxon>
        <taxon>Streptophyta</taxon>
        <taxon>Embryophyta</taxon>
        <taxon>Tracheophyta</taxon>
        <taxon>Spermatophyta</taxon>
        <taxon>Magnoliopsida</taxon>
        <taxon>Magnoliidae</taxon>
        <taxon>Piperales</taxon>
        <taxon>Aristolochiaceae</taxon>
        <taxon>Aristolochia</taxon>
    </lineage>
</organism>
<dbReference type="AlphaFoldDB" id="A0AAV7E038"/>
<dbReference type="GO" id="GO:0071339">
    <property type="term" value="C:MLL1 complex"/>
    <property type="evidence" value="ECO:0007669"/>
    <property type="project" value="InterPro"/>
</dbReference>
<evidence type="ECO:0000259" key="2">
    <source>
        <dbReference type="PROSITE" id="PS50006"/>
    </source>
</evidence>
<proteinExistence type="predicted"/>
<gene>
    <name evidence="3" type="ORF">H6P81_017625</name>
</gene>
<dbReference type="PANTHER" id="PTHR13233:SF0">
    <property type="entry name" value="MICROSPHERULE PROTEIN 1"/>
    <property type="match status" value="1"/>
</dbReference>
<dbReference type="Proteomes" id="UP000825729">
    <property type="component" value="Unassembled WGS sequence"/>
</dbReference>
<name>A0AAV7E038_ARIFI</name>
<dbReference type="GO" id="GO:0045944">
    <property type="term" value="P:positive regulation of transcription by RNA polymerase II"/>
    <property type="evidence" value="ECO:0007669"/>
    <property type="project" value="TreeGrafter"/>
</dbReference>
<feature type="compositionally biased region" description="Polar residues" evidence="1">
    <location>
        <begin position="319"/>
        <end position="336"/>
    </location>
</feature>
<dbReference type="InterPro" id="IPR008984">
    <property type="entry name" value="SMAD_FHA_dom_sf"/>
</dbReference>
<feature type="domain" description="FHA" evidence="2">
    <location>
        <begin position="722"/>
        <end position="778"/>
    </location>
</feature>
<dbReference type="SUPFAM" id="SSF49879">
    <property type="entry name" value="SMAD/FHA domain"/>
    <property type="match status" value="1"/>
</dbReference>
<dbReference type="PROSITE" id="PS50006">
    <property type="entry name" value="FHA_DOMAIN"/>
    <property type="match status" value="1"/>
</dbReference>
<accession>A0AAV7E038</accession>
<reference evidence="3 4" key="1">
    <citation type="submission" date="2021-07" db="EMBL/GenBank/DDBJ databases">
        <title>The Aristolochia fimbriata genome: insights into angiosperm evolution, floral development and chemical biosynthesis.</title>
        <authorList>
            <person name="Jiao Y."/>
        </authorList>
    </citation>
    <scope>NUCLEOTIDE SEQUENCE [LARGE SCALE GENOMIC DNA]</scope>
    <source>
        <strain evidence="3">IBCAS-2021</strain>
        <tissue evidence="3">Leaf</tissue>
    </source>
</reference>
<dbReference type="GO" id="GO:0002151">
    <property type="term" value="F:G-quadruplex RNA binding"/>
    <property type="evidence" value="ECO:0007669"/>
    <property type="project" value="InterPro"/>
</dbReference>
<dbReference type="GO" id="GO:0044545">
    <property type="term" value="C:NSL complex"/>
    <property type="evidence" value="ECO:0007669"/>
    <property type="project" value="TreeGrafter"/>
</dbReference>
<dbReference type="InterPro" id="IPR025999">
    <property type="entry name" value="MCRS_N"/>
</dbReference>
<dbReference type="Pfam" id="PF13325">
    <property type="entry name" value="MCRS_N"/>
    <property type="match status" value="1"/>
</dbReference>
<sequence length="830" mass="91135">MGALAPLPHWVPEDDLLLKNAVEAGASLESLAKGAVRFSHRFTIRELQDRWYSLLYNDAVASKAADQLVVLEPSVPSFSKSNKSSNSRGKERNPKRNVDSVRSHYYTKRKRVCNEPCNSVEVSFLMGPSSHLCNGNEGGNCMVGAPVSNQFELPDSGFDITAPGYQSEAIEDGFPDGIMGRDCWYEFAEDVSPNVVDNTGNSGFGHNFQVDAMQKDMPQVIEENLGVFSGCPDGPEMGPSEAMAVNETFFDSNDLPVKPCCEFDPRNGNFGSPMSDCGASFHPIWKAIEEFSAPVLPIETNMEDKENNSLPGVDGKETVPSQFDAANSGSKLKDSSNALSDRDFMDLPSPLLNFASEEFFVVDVDEKDLIDRSCLDGVNNFLSSPRSSYPKGSVGLETCPVISEGEFPGQLGGIVNPLQSESGVAINSSNSVFDEVTAASHDHLSPKPVQEFMICTLNTEDPEIPCNDDIFPPIGTQPDSPESANCIPNVEELSDIKSGREHGIIQIGEDKETHTKSFKDSVMERSSDMSSTCISSHRMSSEFPLNEDMETSAAVMTMTEDMKARELQKSIGLKNSNGSLLDSPVQALDPANSYSHSKCKLEKTMKMPLSQLELAPTEMGHMKSAKEMPTSDYEESNPDSDDDIPYFSDVEAMILDMDLGPGDEDSFFVREVSRYQYEDTKKTIIRLEQAARSCMQRAMASHGALAVFYGRHLKYYIKKPQVSIGRATEDISVDIDLGKEGRANKVSRRQATIKMEEDGAFYLTNLGKSCIFINSKEVANGQRSSLSSSCLIEIRGMSWRLNAVWSQNEVPCNPLCSVTAITPNFVHIQL</sequence>
<evidence type="ECO:0000313" key="3">
    <source>
        <dbReference type="EMBL" id="KAG9441771.1"/>
    </source>
</evidence>
<dbReference type="Pfam" id="PF00498">
    <property type="entry name" value="FHA"/>
    <property type="match status" value="1"/>
</dbReference>
<feature type="region of interest" description="Disordered" evidence="1">
    <location>
        <begin position="306"/>
        <end position="336"/>
    </location>
</feature>
<feature type="compositionally biased region" description="Low complexity" evidence="1">
    <location>
        <begin position="76"/>
        <end position="87"/>
    </location>
</feature>